<proteinExistence type="predicted"/>
<name>A0A849HJ07_9MICO</name>
<dbReference type="RefSeq" id="WP_171243416.1">
    <property type="nucleotide sequence ID" value="NZ_JABEPQ010000002.1"/>
</dbReference>
<dbReference type="Proteomes" id="UP000588586">
    <property type="component" value="Unassembled WGS sequence"/>
</dbReference>
<dbReference type="AlphaFoldDB" id="A0A849HJ07"/>
<dbReference type="InterPro" id="IPR036170">
    <property type="entry name" value="YezG-like_sf"/>
</dbReference>
<reference evidence="1 2" key="1">
    <citation type="submission" date="2020-04" db="EMBL/GenBank/DDBJ databases">
        <title>Knoellia sp. isolate from air conditioner.</title>
        <authorList>
            <person name="Chea S."/>
            <person name="Kim D.-U."/>
        </authorList>
    </citation>
    <scope>NUCLEOTIDE SEQUENCE [LARGE SCALE GENOMIC DNA]</scope>
    <source>
        <strain evidence="1 2">DB2414S</strain>
    </source>
</reference>
<keyword evidence="2" id="KW-1185">Reference proteome</keyword>
<gene>
    <name evidence="1" type="ORF">HJG52_09820</name>
</gene>
<dbReference type="EMBL" id="JABEPQ010000002">
    <property type="protein sequence ID" value="NNM46301.1"/>
    <property type="molecule type" value="Genomic_DNA"/>
</dbReference>
<protein>
    <submittedName>
        <fullName evidence="1">Uncharacterized protein</fullName>
    </submittedName>
</protein>
<evidence type="ECO:0000313" key="2">
    <source>
        <dbReference type="Proteomes" id="UP000588586"/>
    </source>
</evidence>
<dbReference type="SUPFAM" id="SSF160424">
    <property type="entry name" value="BH3703-like"/>
    <property type="match status" value="1"/>
</dbReference>
<sequence>MFGKRSKDAPVIQRLVAELLSEPKLRKKRWDHLFVWAEFETGVSSMTGFVYRGDDWEWAGVGDVERKSLDLFAELREETSDPDRGPWDACLFRLDKGSKEPDLTFLWGAEADEWRITPKTSMQVMEKARPR</sequence>
<evidence type="ECO:0000313" key="1">
    <source>
        <dbReference type="EMBL" id="NNM46301.1"/>
    </source>
</evidence>
<comment type="caution">
    <text evidence="1">The sequence shown here is derived from an EMBL/GenBank/DDBJ whole genome shotgun (WGS) entry which is preliminary data.</text>
</comment>
<organism evidence="1 2">
    <name type="scientific">Knoellia koreensis</name>
    <dbReference type="NCBI Taxonomy" id="2730921"/>
    <lineage>
        <taxon>Bacteria</taxon>
        <taxon>Bacillati</taxon>
        <taxon>Actinomycetota</taxon>
        <taxon>Actinomycetes</taxon>
        <taxon>Micrococcales</taxon>
        <taxon>Intrasporangiaceae</taxon>
        <taxon>Knoellia</taxon>
    </lineage>
</organism>
<accession>A0A849HJ07</accession>